<evidence type="ECO:0000313" key="1">
    <source>
        <dbReference type="EMBL" id="KAJ4707159.1"/>
    </source>
</evidence>
<name>A0ACC1X7M4_MELAZ</name>
<sequence length="426" mass="49502">MKAYATELNERNTRQNTPKMVFLLAPLLILLAVIPLCTYNSRLALPSAKISISELRSIELEKKCDIFSGKWVPYPKGPYYTNESCHLIIDQHNCMKFGRPDTEFMKWRWKPDECELPMFIPVQFLEIVRGKSMAFVGDSVGRNQMQSLLCLLASVAYPEDISHKYTSETDYFKRFYYGEYKFTVATLWSPFLVKASDSDPNGHSLNSLMNLYLDEADEAWVSQIENFDYVIISAGQWFFRPLIYYENGKSVGCHNCDINNMTAITKYYGYRMAFRTAFRTLQRLKNYKGITFLRTFAPSHFENGDWDKGGNCARTRPFTSQEVKLDGYIMEFYLTQVEELRAAEKQGMMKGLKFLLLDTTEIMLLRPDGHPSQYGHSLHKNKTVNDCVHWCLPGPVDTWNEILFYMLKIERLRSLVGKLMKYAEVN</sequence>
<comment type="caution">
    <text evidence="1">The sequence shown here is derived from an EMBL/GenBank/DDBJ whole genome shotgun (WGS) entry which is preliminary data.</text>
</comment>
<keyword evidence="2" id="KW-1185">Reference proteome</keyword>
<dbReference type="EMBL" id="CM051404">
    <property type="protein sequence ID" value="KAJ4707159.1"/>
    <property type="molecule type" value="Genomic_DNA"/>
</dbReference>
<organism evidence="1 2">
    <name type="scientific">Melia azedarach</name>
    <name type="common">Chinaberry tree</name>
    <dbReference type="NCBI Taxonomy" id="155640"/>
    <lineage>
        <taxon>Eukaryota</taxon>
        <taxon>Viridiplantae</taxon>
        <taxon>Streptophyta</taxon>
        <taxon>Embryophyta</taxon>
        <taxon>Tracheophyta</taxon>
        <taxon>Spermatophyta</taxon>
        <taxon>Magnoliopsida</taxon>
        <taxon>eudicotyledons</taxon>
        <taxon>Gunneridae</taxon>
        <taxon>Pentapetalae</taxon>
        <taxon>rosids</taxon>
        <taxon>malvids</taxon>
        <taxon>Sapindales</taxon>
        <taxon>Meliaceae</taxon>
        <taxon>Melia</taxon>
    </lineage>
</organism>
<gene>
    <name evidence="1" type="ORF">OWV82_020717</name>
</gene>
<protein>
    <submittedName>
        <fullName evidence="1">Protein trichome birefringence-like 19</fullName>
    </submittedName>
</protein>
<reference evidence="1 2" key="1">
    <citation type="journal article" date="2023" name="Science">
        <title>Complex scaffold remodeling in plant triterpene biosynthesis.</title>
        <authorList>
            <person name="De La Pena R."/>
            <person name="Hodgson H."/>
            <person name="Liu J.C."/>
            <person name="Stephenson M.J."/>
            <person name="Martin A.C."/>
            <person name="Owen C."/>
            <person name="Harkess A."/>
            <person name="Leebens-Mack J."/>
            <person name="Jimenez L.E."/>
            <person name="Osbourn A."/>
            <person name="Sattely E.S."/>
        </authorList>
    </citation>
    <scope>NUCLEOTIDE SEQUENCE [LARGE SCALE GENOMIC DNA]</scope>
    <source>
        <strain evidence="2">cv. JPN11</strain>
        <tissue evidence="1">Leaf</tissue>
    </source>
</reference>
<proteinExistence type="predicted"/>
<accession>A0ACC1X7M4</accession>
<dbReference type="Proteomes" id="UP001164539">
    <property type="component" value="Chromosome 11"/>
</dbReference>
<evidence type="ECO:0000313" key="2">
    <source>
        <dbReference type="Proteomes" id="UP001164539"/>
    </source>
</evidence>